<keyword evidence="11" id="KW-0539">Nucleus</keyword>
<dbReference type="FunFam" id="3.30.160.60:FF:000200">
    <property type="entry name" value="zinc finger protein 510 isoform X2"/>
    <property type="match status" value="1"/>
</dbReference>
<comment type="function">
    <text evidence="1">May be involved in transcriptional regulation.</text>
</comment>
<dbReference type="FunFam" id="3.30.160.60:FF:000478">
    <property type="entry name" value="Zinc finger protein 133"/>
    <property type="match status" value="1"/>
</dbReference>
<keyword evidence="6" id="KW-0863">Zinc-finger</keyword>
<reference evidence="13" key="1">
    <citation type="submission" date="2020-03" db="EMBL/GenBank/DDBJ databases">
        <title>Melopsittacus undulatus (budgerigar) genome, bMelUnd1, maternal haplotype with Z.</title>
        <authorList>
            <person name="Gedman G."/>
            <person name="Mountcastle J."/>
            <person name="Haase B."/>
            <person name="Formenti G."/>
            <person name="Wright T."/>
            <person name="Apodaca J."/>
            <person name="Pelan S."/>
            <person name="Chow W."/>
            <person name="Rhie A."/>
            <person name="Howe K."/>
            <person name="Fedrigo O."/>
            <person name="Jarvis E.D."/>
        </authorList>
    </citation>
    <scope>NUCLEOTIDE SEQUENCE [LARGE SCALE GENOMIC DNA]</scope>
</reference>
<evidence type="ECO:0000256" key="7">
    <source>
        <dbReference type="ARBA" id="ARBA00022833"/>
    </source>
</evidence>
<evidence type="ECO:0000256" key="12">
    <source>
        <dbReference type="SAM" id="MobiDB-lite"/>
    </source>
</evidence>
<evidence type="ECO:0000256" key="5">
    <source>
        <dbReference type="ARBA" id="ARBA00022737"/>
    </source>
</evidence>
<dbReference type="FunFam" id="3.30.160.60:FF:000099">
    <property type="entry name" value="Zinc finger protein 79"/>
    <property type="match status" value="1"/>
</dbReference>
<dbReference type="PROSITE" id="PS00028">
    <property type="entry name" value="ZINC_FINGER_C2H2_1"/>
    <property type="match status" value="7"/>
</dbReference>
<comment type="subcellular location">
    <subcellularLocation>
        <location evidence="2">Nucleus</location>
    </subcellularLocation>
</comment>
<dbReference type="PANTHER" id="PTHR24393">
    <property type="entry name" value="ZINC FINGER PROTEIN"/>
    <property type="match status" value="1"/>
</dbReference>
<sequence length="406" mass="46524">MLIHMDQEEEVRMSRLRSCEGKSALSGTSGLSSLWLQELLNYTHNVSRCIFLPSQGEVAVVSTIEDNAHQGIPSPVEPKGLCSGLSEEKSSQGPAQNPVLPRRSERIQRSKSFQVSSNLIQRWRIHTREKPFTCTRCGESFQHRSHLIQHQQVHTGEKPYECSECGKSFSERSNLIQHQVTHTGEKPYKCAECGKSFLKNAQLILHRRVHTGEKPYKCAECGKSFSRKEQLIMHHPVHSGEKPYECRTCGKRFSVSRSVIQHQLTHTREKAYKCAECGKAFSDSSRLLRHQRVHTGEKPYECMTCGKSFRVSSNLIQHQVTHTGEKPYRCAECGNEIQCELKPDPAPGCLISSINQQYQLQWRAQRGEKGKCCTMRKQKMIMSSESCLTMWHRQYWVRQETFQVKG</sequence>
<dbReference type="GO" id="GO:0005634">
    <property type="term" value="C:nucleus"/>
    <property type="evidence" value="ECO:0007669"/>
    <property type="project" value="UniProtKB-SubCell"/>
</dbReference>
<dbReference type="GO" id="GO:0000978">
    <property type="term" value="F:RNA polymerase II cis-regulatory region sequence-specific DNA binding"/>
    <property type="evidence" value="ECO:0007669"/>
    <property type="project" value="TreeGrafter"/>
</dbReference>
<keyword evidence="8" id="KW-0805">Transcription regulation</keyword>
<feature type="region of interest" description="Disordered" evidence="12">
    <location>
        <begin position="69"/>
        <end position="106"/>
    </location>
</feature>
<evidence type="ECO:0000256" key="1">
    <source>
        <dbReference type="ARBA" id="ARBA00003767"/>
    </source>
</evidence>
<evidence type="ECO:0000313" key="13">
    <source>
        <dbReference type="Ensembl" id="ENSMUNP00000029778.1"/>
    </source>
</evidence>
<evidence type="ECO:0000256" key="10">
    <source>
        <dbReference type="ARBA" id="ARBA00023163"/>
    </source>
</evidence>
<name>A0A8V5FUZ0_MELUD</name>
<dbReference type="SMART" id="SM00355">
    <property type="entry name" value="ZnF_C2H2"/>
    <property type="match status" value="7"/>
</dbReference>
<evidence type="ECO:0000256" key="9">
    <source>
        <dbReference type="ARBA" id="ARBA00023125"/>
    </source>
</evidence>
<evidence type="ECO:0000313" key="14">
    <source>
        <dbReference type="Proteomes" id="UP000694405"/>
    </source>
</evidence>
<keyword evidence="7" id="KW-0862">Zinc</keyword>
<evidence type="ECO:0000256" key="2">
    <source>
        <dbReference type="ARBA" id="ARBA00004123"/>
    </source>
</evidence>
<organism evidence="13 14">
    <name type="scientific">Melopsittacus undulatus</name>
    <name type="common">Budgerigar</name>
    <name type="synonym">Psittacus undulatus</name>
    <dbReference type="NCBI Taxonomy" id="13146"/>
    <lineage>
        <taxon>Eukaryota</taxon>
        <taxon>Metazoa</taxon>
        <taxon>Chordata</taxon>
        <taxon>Craniata</taxon>
        <taxon>Vertebrata</taxon>
        <taxon>Euteleostomi</taxon>
        <taxon>Archelosauria</taxon>
        <taxon>Archosauria</taxon>
        <taxon>Dinosauria</taxon>
        <taxon>Saurischia</taxon>
        <taxon>Theropoda</taxon>
        <taxon>Coelurosauria</taxon>
        <taxon>Aves</taxon>
        <taxon>Neognathae</taxon>
        <taxon>Neoaves</taxon>
        <taxon>Telluraves</taxon>
        <taxon>Australaves</taxon>
        <taxon>Psittaciformes</taxon>
        <taxon>Psittaculidae</taxon>
        <taxon>Melopsittacus</taxon>
    </lineage>
</organism>
<dbReference type="PANTHER" id="PTHR24393:SF106">
    <property type="entry name" value="ZINC FINGER AND SCAN DOMAIN-CONTAINING PROTEIN 2"/>
    <property type="match status" value="1"/>
</dbReference>
<dbReference type="SUPFAM" id="SSF57667">
    <property type="entry name" value="beta-beta-alpha zinc fingers"/>
    <property type="match status" value="4"/>
</dbReference>
<dbReference type="FunFam" id="3.30.160.60:FF:001630">
    <property type="entry name" value="Zinc finger protein 888"/>
    <property type="match status" value="1"/>
</dbReference>
<dbReference type="PROSITE" id="PS50157">
    <property type="entry name" value="ZINC_FINGER_C2H2_2"/>
    <property type="match status" value="7"/>
</dbReference>
<dbReference type="AlphaFoldDB" id="A0A8V5FUZ0"/>
<dbReference type="FunFam" id="3.30.160.60:FF:002090">
    <property type="entry name" value="Zinc finger protein 473"/>
    <property type="match status" value="1"/>
</dbReference>
<protein>
    <submittedName>
        <fullName evidence="13">Uncharacterized protein</fullName>
    </submittedName>
</protein>
<keyword evidence="5" id="KW-0677">Repeat</keyword>
<evidence type="ECO:0000256" key="6">
    <source>
        <dbReference type="ARBA" id="ARBA00022771"/>
    </source>
</evidence>
<reference evidence="13" key="3">
    <citation type="submission" date="2025-09" db="UniProtKB">
        <authorList>
            <consortium name="Ensembl"/>
        </authorList>
    </citation>
    <scope>IDENTIFICATION</scope>
</reference>
<dbReference type="InterPro" id="IPR036236">
    <property type="entry name" value="Znf_C2H2_sf"/>
</dbReference>
<dbReference type="GO" id="GO:0001228">
    <property type="term" value="F:DNA-binding transcription activator activity, RNA polymerase II-specific"/>
    <property type="evidence" value="ECO:0007669"/>
    <property type="project" value="TreeGrafter"/>
</dbReference>
<comment type="similarity">
    <text evidence="3">Belongs to the krueppel C2H2-type zinc-finger protein family.</text>
</comment>
<dbReference type="Gene3D" id="3.30.160.60">
    <property type="entry name" value="Classic Zinc Finger"/>
    <property type="match status" value="9"/>
</dbReference>
<keyword evidence="4" id="KW-0479">Metal-binding</keyword>
<evidence type="ECO:0000256" key="4">
    <source>
        <dbReference type="ARBA" id="ARBA00022723"/>
    </source>
</evidence>
<dbReference type="FunFam" id="3.30.160.60:FF:001174">
    <property type="entry name" value="zinc finger protein 527 isoform X1"/>
    <property type="match status" value="1"/>
</dbReference>
<dbReference type="InterPro" id="IPR013087">
    <property type="entry name" value="Znf_C2H2_type"/>
</dbReference>
<proteinExistence type="inferred from homology"/>
<evidence type="ECO:0000256" key="11">
    <source>
        <dbReference type="ARBA" id="ARBA00023242"/>
    </source>
</evidence>
<accession>A0A8V5FUZ0</accession>
<keyword evidence="14" id="KW-1185">Reference proteome</keyword>
<dbReference type="GO" id="GO:0008270">
    <property type="term" value="F:zinc ion binding"/>
    <property type="evidence" value="ECO:0007669"/>
    <property type="project" value="UniProtKB-KW"/>
</dbReference>
<dbReference type="Pfam" id="PF00096">
    <property type="entry name" value="zf-C2H2"/>
    <property type="match status" value="7"/>
</dbReference>
<keyword evidence="10" id="KW-0804">Transcription</keyword>
<reference evidence="13" key="2">
    <citation type="submission" date="2025-08" db="UniProtKB">
        <authorList>
            <consortium name="Ensembl"/>
        </authorList>
    </citation>
    <scope>IDENTIFICATION</scope>
</reference>
<dbReference type="FunFam" id="3.30.160.60:FF:002343">
    <property type="entry name" value="Zinc finger protein 33A"/>
    <property type="match status" value="1"/>
</dbReference>
<keyword evidence="9" id="KW-0238">DNA-binding</keyword>
<dbReference type="Ensembl" id="ENSMUNT00000030303.1">
    <property type="protein sequence ID" value="ENSMUNP00000029778.1"/>
    <property type="gene ID" value="ENSMUNG00000019193.1"/>
</dbReference>
<dbReference type="Proteomes" id="UP000694405">
    <property type="component" value="Chromosome 8"/>
</dbReference>
<evidence type="ECO:0000256" key="3">
    <source>
        <dbReference type="ARBA" id="ARBA00006991"/>
    </source>
</evidence>
<evidence type="ECO:0000256" key="8">
    <source>
        <dbReference type="ARBA" id="ARBA00023015"/>
    </source>
</evidence>